<proteinExistence type="inferred from homology"/>
<reference evidence="2 3" key="2">
    <citation type="journal article" date="2016" name="Int. J. Syst. Evol. Microbiol.">
        <title>Paenibacillus bovis sp. nov., isolated from raw yak (Bos grunniens) milk.</title>
        <authorList>
            <person name="Gao C."/>
            <person name="Han J."/>
            <person name="Liu Z."/>
            <person name="Xu X."/>
            <person name="Hang F."/>
            <person name="Wu Z."/>
        </authorList>
    </citation>
    <scope>NUCLEOTIDE SEQUENCE [LARGE SCALE GENOMIC DNA]</scope>
    <source>
        <strain evidence="2 3">BD3526</strain>
    </source>
</reference>
<dbReference type="SUPFAM" id="SSF53067">
    <property type="entry name" value="Actin-like ATPase domain"/>
    <property type="match status" value="1"/>
</dbReference>
<gene>
    <name evidence="2" type="ORF">AR543_06370</name>
</gene>
<name>A0A172ZN79_9BACL</name>
<sequence length="302" mass="33323">MATCGTILNELVQTGEILDLGPDESSGGRPASRYQFNADYASLIGLIIRTERGIHSITHARANLNGEILEQHTREYEVINVQTIEQLLDDLLGRYHNVQAVGIGIPGVAHNGQIGICDVAELAGQPLVHILQQRYEGLQMIIQNDMNLTVYGLYHEQNYEEDSNFAVLTFSENHYAGAGFIIGGRLLSGNSFFSGEVSYLPFGISREEQLRQLGTPQGIHTLVVHTIVSIIAIINPAALVITGGAIAPSMLGQIEQDCRQQIPSEHMPQLLIQQDTRHEYLTGLITMTLESLTYHVQLIERN</sequence>
<dbReference type="KEGG" id="pbv:AR543_06370"/>
<dbReference type="InterPro" id="IPR000600">
    <property type="entry name" value="ROK"/>
</dbReference>
<dbReference type="Gene3D" id="3.30.420.40">
    <property type="match status" value="2"/>
</dbReference>
<organism evidence="2 3">
    <name type="scientific">Paenibacillus bovis</name>
    <dbReference type="NCBI Taxonomy" id="1616788"/>
    <lineage>
        <taxon>Bacteria</taxon>
        <taxon>Bacillati</taxon>
        <taxon>Bacillota</taxon>
        <taxon>Bacilli</taxon>
        <taxon>Bacillales</taxon>
        <taxon>Paenibacillaceae</taxon>
        <taxon>Paenibacillus</taxon>
    </lineage>
</organism>
<evidence type="ECO:0000313" key="3">
    <source>
        <dbReference type="Proteomes" id="UP000078148"/>
    </source>
</evidence>
<dbReference type="InterPro" id="IPR043129">
    <property type="entry name" value="ATPase_NBD"/>
</dbReference>
<reference evidence="3" key="1">
    <citation type="submission" date="2015-10" db="EMBL/GenBank/DDBJ databases">
        <title>Genome of Paenibacillus bovis sp. nov.</title>
        <authorList>
            <person name="Wu Z."/>
            <person name="Gao C."/>
            <person name="Liu Z."/>
            <person name="Zheng H."/>
        </authorList>
    </citation>
    <scope>NUCLEOTIDE SEQUENCE [LARGE SCALE GENOMIC DNA]</scope>
    <source>
        <strain evidence="3">BD3526</strain>
    </source>
</reference>
<evidence type="ECO:0000313" key="2">
    <source>
        <dbReference type="EMBL" id="ANF98670.1"/>
    </source>
</evidence>
<dbReference type="EMBL" id="CP013023">
    <property type="protein sequence ID" value="ANF98670.1"/>
    <property type="molecule type" value="Genomic_DNA"/>
</dbReference>
<evidence type="ECO:0000256" key="1">
    <source>
        <dbReference type="ARBA" id="ARBA00006479"/>
    </source>
</evidence>
<dbReference type="PANTHER" id="PTHR18964:SF149">
    <property type="entry name" value="BIFUNCTIONAL UDP-N-ACETYLGLUCOSAMINE 2-EPIMERASE_N-ACETYLMANNOSAMINE KINASE"/>
    <property type="match status" value="1"/>
</dbReference>
<dbReference type="Pfam" id="PF00480">
    <property type="entry name" value="ROK"/>
    <property type="match status" value="1"/>
</dbReference>
<dbReference type="AlphaFoldDB" id="A0A172ZN79"/>
<dbReference type="Proteomes" id="UP000078148">
    <property type="component" value="Chromosome"/>
</dbReference>
<protein>
    <submittedName>
        <fullName evidence="2">Transcriptional regulator</fullName>
    </submittedName>
</protein>
<comment type="similarity">
    <text evidence="1">Belongs to the ROK (NagC/XylR) family.</text>
</comment>
<dbReference type="PANTHER" id="PTHR18964">
    <property type="entry name" value="ROK (REPRESSOR, ORF, KINASE) FAMILY"/>
    <property type="match status" value="1"/>
</dbReference>
<accession>A0A172ZN79</accession>
<dbReference type="CDD" id="cd23763">
    <property type="entry name" value="ASKHA_ATPase_ROK"/>
    <property type="match status" value="1"/>
</dbReference>
<keyword evidence="3" id="KW-1185">Reference proteome</keyword>
<dbReference type="STRING" id="1616788.AR543_06370"/>